<evidence type="ECO:0000256" key="2">
    <source>
        <dbReference type="SAM" id="Phobius"/>
    </source>
</evidence>
<feature type="compositionally biased region" description="Basic and acidic residues" evidence="1">
    <location>
        <begin position="442"/>
        <end position="455"/>
    </location>
</feature>
<feature type="region of interest" description="Disordered" evidence="1">
    <location>
        <begin position="429"/>
        <end position="455"/>
    </location>
</feature>
<keyword evidence="2" id="KW-0472">Membrane</keyword>
<feature type="region of interest" description="Disordered" evidence="1">
    <location>
        <begin position="365"/>
        <end position="385"/>
    </location>
</feature>
<dbReference type="Proteomes" id="UP000007305">
    <property type="component" value="Chromosome 7"/>
</dbReference>
<feature type="region of interest" description="Disordered" evidence="1">
    <location>
        <begin position="63"/>
        <end position="106"/>
    </location>
</feature>
<reference evidence="4" key="1">
    <citation type="submission" date="2015-12" db="EMBL/GenBank/DDBJ databases">
        <title>Update maize B73 reference genome by single molecule sequencing technologies.</title>
        <authorList>
            <consortium name="Maize Genome Sequencing Project"/>
            <person name="Ware D."/>
        </authorList>
    </citation>
    <scope>NUCLEOTIDE SEQUENCE [LARGE SCALE GENOMIC DNA]</scope>
    <source>
        <strain evidence="4">cv. B73</strain>
    </source>
</reference>
<feature type="compositionally biased region" description="Basic and acidic residues" evidence="1">
    <location>
        <begin position="91"/>
        <end position="106"/>
    </location>
</feature>
<feature type="transmembrane region" description="Helical" evidence="2">
    <location>
        <begin position="513"/>
        <end position="536"/>
    </location>
</feature>
<feature type="region of interest" description="Disordered" evidence="1">
    <location>
        <begin position="192"/>
        <end position="239"/>
    </location>
</feature>
<proteinExistence type="predicted"/>
<feature type="compositionally biased region" description="Basic and acidic residues" evidence="1">
    <location>
        <begin position="214"/>
        <end position="239"/>
    </location>
</feature>
<keyword evidence="2" id="KW-1133">Transmembrane helix</keyword>
<feature type="compositionally biased region" description="Basic and acidic residues" evidence="1">
    <location>
        <begin position="319"/>
        <end position="337"/>
    </location>
</feature>
<dbReference type="InParanoid" id="A0A804UEG6"/>
<organism evidence="3 4">
    <name type="scientific">Zea mays</name>
    <name type="common">Maize</name>
    <dbReference type="NCBI Taxonomy" id="4577"/>
    <lineage>
        <taxon>Eukaryota</taxon>
        <taxon>Viridiplantae</taxon>
        <taxon>Streptophyta</taxon>
        <taxon>Embryophyta</taxon>
        <taxon>Tracheophyta</taxon>
        <taxon>Spermatophyta</taxon>
        <taxon>Magnoliopsida</taxon>
        <taxon>Liliopsida</taxon>
        <taxon>Poales</taxon>
        <taxon>Poaceae</taxon>
        <taxon>PACMAD clade</taxon>
        <taxon>Panicoideae</taxon>
        <taxon>Andropogonodae</taxon>
        <taxon>Andropogoneae</taxon>
        <taxon>Tripsacinae</taxon>
        <taxon>Zea</taxon>
    </lineage>
</organism>
<feature type="region of interest" description="Disordered" evidence="1">
    <location>
        <begin position="128"/>
        <end position="161"/>
    </location>
</feature>
<reference evidence="3" key="2">
    <citation type="submission" date="2019-07" db="EMBL/GenBank/DDBJ databases">
        <authorList>
            <person name="Seetharam A."/>
            <person name="Woodhouse M."/>
            <person name="Cannon E."/>
        </authorList>
    </citation>
    <scope>NUCLEOTIDE SEQUENCE [LARGE SCALE GENOMIC DNA]</scope>
    <source>
        <strain evidence="3">cv. B73</strain>
    </source>
</reference>
<dbReference type="EnsemblPlants" id="Zm00001eb324190_T001">
    <property type="protein sequence ID" value="Zm00001eb324190_P001"/>
    <property type="gene ID" value="Zm00001eb324190"/>
</dbReference>
<keyword evidence="4" id="KW-1185">Reference proteome</keyword>
<feature type="compositionally biased region" description="Acidic residues" evidence="1">
    <location>
        <begin position="79"/>
        <end position="90"/>
    </location>
</feature>
<protein>
    <submittedName>
        <fullName evidence="3">Uncharacterized protein</fullName>
    </submittedName>
</protein>
<dbReference type="FunCoup" id="A0A804UEG6">
    <property type="interactions" value="32"/>
</dbReference>
<feature type="region of interest" description="Disordered" evidence="1">
    <location>
        <begin position="319"/>
        <end position="348"/>
    </location>
</feature>
<name>A0A804UEG6_MAIZE</name>
<keyword evidence="2" id="KW-0812">Transmembrane</keyword>
<reference evidence="3" key="3">
    <citation type="submission" date="2021-05" db="UniProtKB">
        <authorList>
            <consortium name="EnsemblPlants"/>
        </authorList>
    </citation>
    <scope>IDENTIFICATION</scope>
    <source>
        <strain evidence="3">cv. B73</strain>
    </source>
</reference>
<accession>A0A804UEG6</accession>
<evidence type="ECO:0000313" key="4">
    <source>
        <dbReference type="Proteomes" id="UP000007305"/>
    </source>
</evidence>
<evidence type="ECO:0000256" key="1">
    <source>
        <dbReference type="SAM" id="MobiDB-lite"/>
    </source>
</evidence>
<evidence type="ECO:0000313" key="3">
    <source>
        <dbReference type="EnsemblPlants" id="Zm00001eb324190_P001"/>
    </source>
</evidence>
<dbReference type="AlphaFoldDB" id="A0A804UEG6"/>
<sequence>MGRLLPNNMSSEGRPWLLHAAELGVGGGHLEVGADVHVLVADEAAPVPVRLPHEHHLLDGHVLGLRQEERDKDGHDDDPGAEEEEEDELEAAEHGEEGLRDDEGAEHVDGHVDALPRRADLQREDLAGHQPAEGAPGPGEAGHVGADEEHDDGGVPLGDLRDAGEAELGADEAAHDDLAREHLGAALQEQLAAAEAVDGDDGHEGGEDVDEARDDGGHEGGVVREAQRLEEDRGVEHDDVDARELLEHGDGDGHDELRAVARQQDVAPGVRHQLGLVAGGHQVAVLLLHVVGAPDALEHPLGGVGVAAVDEGVGCVGQEERAHGDDGRRHGREREADAPAPAAPDLGGAVVDEVGAEDADGDHELEADVEHPAEARRRHLREVDGHGLVGEADADAEEDAAEDEHAHVLGGAVERGADQERDAAAEHGPLAAGHAGDGGGEEGGHERRQVERGGEHGEQLAVELAVLVALVPLRLLLLAVHRREELHQERVHRRHATCSTTQHCTNTSATATYFLLCYLIEELFFFFWNGLGYIYIFSLSLT</sequence>
<dbReference type="Gramene" id="Zm00001eb324190_T001">
    <property type="protein sequence ID" value="Zm00001eb324190_P001"/>
    <property type="gene ID" value="Zm00001eb324190"/>
</dbReference>
<feature type="compositionally biased region" description="Basic and acidic residues" evidence="1">
    <location>
        <begin position="66"/>
        <end position="78"/>
    </location>
</feature>